<comment type="similarity">
    <text evidence="2">Belongs to the Cold-regulated 413 protein family.</text>
</comment>
<dbReference type="AlphaFoldDB" id="A0A2P2JY26"/>
<evidence type="ECO:0000256" key="6">
    <source>
        <dbReference type="SAM" id="Phobius"/>
    </source>
</evidence>
<proteinExistence type="inferred from homology"/>
<evidence type="ECO:0000256" key="4">
    <source>
        <dbReference type="ARBA" id="ARBA00022989"/>
    </source>
</evidence>
<evidence type="ECO:0000313" key="7">
    <source>
        <dbReference type="EMBL" id="MBW98345.1"/>
    </source>
</evidence>
<sequence>MENWIEMGVREMAESLVYNASSASAASGLRSSRSLASFEWGGTISALFLLIRNQVGTKIHAQTTLLMLYLLISCPTLFFKILRGQFGYWIAFLAAAANLFYPQKFPVPRFILFVITPDWLADGLRDTIIGGVFGLLIGILVVITEIQGIGGFRNCECNLRCFCYCLGTAFLFFFTILHLCLGTW</sequence>
<evidence type="ECO:0000256" key="3">
    <source>
        <dbReference type="ARBA" id="ARBA00022692"/>
    </source>
</evidence>
<feature type="transmembrane region" description="Helical" evidence="6">
    <location>
        <begin position="161"/>
        <end position="179"/>
    </location>
</feature>
<feature type="transmembrane region" description="Helical" evidence="6">
    <location>
        <begin position="128"/>
        <end position="149"/>
    </location>
</feature>
<dbReference type="InterPro" id="IPR008892">
    <property type="entry name" value="COR413"/>
</dbReference>
<dbReference type="Pfam" id="PF05562">
    <property type="entry name" value="WCOR413"/>
    <property type="match status" value="1"/>
</dbReference>
<name>A0A2P2JY26_RHIMU</name>
<evidence type="ECO:0000256" key="1">
    <source>
        <dbReference type="ARBA" id="ARBA00004141"/>
    </source>
</evidence>
<reference evidence="7" key="1">
    <citation type="submission" date="2018-02" db="EMBL/GenBank/DDBJ databases">
        <title>Rhizophora mucronata_Transcriptome.</title>
        <authorList>
            <person name="Meera S.P."/>
            <person name="Sreeshan A."/>
            <person name="Augustine A."/>
        </authorList>
    </citation>
    <scope>NUCLEOTIDE SEQUENCE</scope>
    <source>
        <tissue evidence="7">Leaf</tissue>
    </source>
</reference>
<evidence type="ECO:0000256" key="2">
    <source>
        <dbReference type="ARBA" id="ARBA00005852"/>
    </source>
</evidence>
<feature type="transmembrane region" description="Helical" evidence="6">
    <location>
        <begin position="86"/>
        <end position="103"/>
    </location>
</feature>
<keyword evidence="5 6" id="KW-0472">Membrane</keyword>
<evidence type="ECO:0000256" key="5">
    <source>
        <dbReference type="ARBA" id="ARBA00023136"/>
    </source>
</evidence>
<comment type="subcellular location">
    <subcellularLocation>
        <location evidence="1">Membrane</location>
        <topology evidence="1">Multi-pass membrane protein</topology>
    </subcellularLocation>
</comment>
<dbReference type="GO" id="GO:0016020">
    <property type="term" value="C:membrane"/>
    <property type="evidence" value="ECO:0007669"/>
    <property type="project" value="UniProtKB-SubCell"/>
</dbReference>
<feature type="transmembrane region" description="Helical" evidence="6">
    <location>
        <begin position="59"/>
        <end position="79"/>
    </location>
</feature>
<dbReference type="EMBL" id="GGEC01017862">
    <property type="protein sequence ID" value="MBW98345.1"/>
    <property type="molecule type" value="Transcribed_RNA"/>
</dbReference>
<protein>
    <submittedName>
        <fullName evidence="7">Cold-regulated 413 plasma membrane protein 4-like</fullName>
    </submittedName>
</protein>
<keyword evidence="4 6" id="KW-1133">Transmembrane helix</keyword>
<keyword evidence="3 6" id="KW-0812">Transmembrane</keyword>
<dbReference type="PANTHER" id="PTHR33596">
    <property type="entry name" value="COLD-REGULATED 413 PLASMA MEMBRANE PROTEIN 2"/>
    <property type="match status" value="1"/>
</dbReference>
<organism evidence="7">
    <name type="scientific">Rhizophora mucronata</name>
    <name type="common">Asiatic mangrove</name>
    <dbReference type="NCBI Taxonomy" id="61149"/>
    <lineage>
        <taxon>Eukaryota</taxon>
        <taxon>Viridiplantae</taxon>
        <taxon>Streptophyta</taxon>
        <taxon>Embryophyta</taxon>
        <taxon>Tracheophyta</taxon>
        <taxon>Spermatophyta</taxon>
        <taxon>Magnoliopsida</taxon>
        <taxon>eudicotyledons</taxon>
        <taxon>Gunneridae</taxon>
        <taxon>Pentapetalae</taxon>
        <taxon>rosids</taxon>
        <taxon>fabids</taxon>
        <taxon>Malpighiales</taxon>
        <taxon>Rhizophoraceae</taxon>
        <taxon>Rhizophora</taxon>
    </lineage>
</organism>
<dbReference type="PANTHER" id="PTHR33596:SF4">
    <property type="entry name" value="COLD-REGULATED 413 PLASMA MEMBRANE PROTEIN 4-LIKE"/>
    <property type="match status" value="1"/>
</dbReference>
<accession>A0A2P2JY26</accession>